<dbReference type="EMBL" id="CAJQZP010001125">
    <property type="protein sequence ID" value="CAG5018499.1"/>
    <property type="molecule type" value="Genomic_DNA"/>
</dbReference>
<evidence type="ECO:0000313" key="2">
    <source>
        <dbReference type="Proteomes" id="UP000691718"/>
    </source>
</evidence>
<protein>
    <submittedName>
        <fullName evidence="1">(apollo) hypothetical protein</fullName>
    </submittedName>
</protein>
<proteinExistence type="predicted"/>
<name>A0A8S3XG81_PARAO</name>
<gene>
    <name evidence="1" type="ORF">PAPOLLO_LOCUS16887</name>
</gene>
<accession>A0A8S3XG81</accession>
<reference evidence="1" key="1">
    <citation type="submission" date="2021-04" db="EMBL/GenBank/DDBJ databases">
        <authorList>
            <person name="Tunstrom K."/>
        </authorList>
    </citation>
    <scope>NUCLEOTIDE SEQUENCE</scope>
</reference>
<dbReference type="OrthoDB" id="6782675at2759"/>
<sequence length="116" mass="13276">MNFALTPRKIPYEEIICSVEDCLFKNNIGKEDLEAIRQDISSLLRRSSVPKPNLPKDEFTALINLRIRPDLTILRADKGNATVIMDTSEYNFKILQLLSDESTYKKGQNRPHNVIA</sequence>
<comment type="caution">
    <text evidence="1">The sequence shown here is derived from an EMBL/GenBank/DDBJ whole genome shotgun (WGS) entry which is preliminary data.</text>
</comment>
<keyword evidence="2" id="KW-1185">Reference proteome</keyword>
<dbReference type="AlphaFoldDB" id="A0A8S3XG81"/>
<dbReference type="Proteomes" id="UP000691718">
    <property type="component" value="Unassembled WGS sequence"/>
</dbReference>
<evidence type="ECO:0000313" key="1">
    <source>
        <dbReference type="EMBL" id="CAG5018499.1"/>
    </source>
</evidence>
<organism evidence="1 2">
    <name type="scientific">Parnassius apollo</name>
    <name type="common">Apollo butterfly</name>
    <name type="synonym">Papilio apollo</name>
    <dbReference type="NCBI Taxonomy" id="110799"/>
    <lineage>
        <taxon>Eukaryota</taxon>
        <taxon>Metazoa</taxon>
        <taxon>Ecdysozoa</taxon>
        <taxon>Arthropoda</taxon>
        <taxon>Hexapoda</taxon>
        <taxon>Insecta</taxon>
        <taxon>Pterygota</taxon>
        <taxon>Neoptera</taxon>
        <taxon>Endopterygota</taxon>
        <taxon>Lepidoptera</taxon>
        <taxon>Glossata</taxon>
        <taxon>Ditrysia</taxon>
        <taxon>Papilionoidea</taxon>
        <taxon>Papilionidae</taxon>
        <taxon>Parnassiinae</taxon>
        <taxon>Parnassini</taxon>
        <taxon>Parnassius</taxon>
        <taxon>Parnassius</taxon>
    </lineage>
</organism>